<name>A0A162UCM0_PHYB8</name>
<dbReference type="Proteomes" id="UP000077315">
    <property type="component" value="Unassembled WGS sequence"/>
</dbReference>
<dbReference type="Gene3D" id="3.40.50.300">
    <property type="entry name" value="P-loop containing nucleotide triphosphate hydrolases"/>
    <property type="match status" value="1"/>
</dbReference>
<protein>
    <recommendedName>
        <fullName evidence="6">Elongator complex protein 6</fullName>
    </recommendedName>
</protein>
<proteinExistence type="inferred from homology"/>
<dbReference type="VEuPathDB" id="FungiDB:PHYBLDRAFT_167548"/>
<dbReference type="AlphaFoldDB" id="A0A162UCM0"/>
<evidence type="ECO:0000313" key="4">
    <source>
        <dbReference type="EMBL" id="OAD74123.1"/>
    </source>
</evidence>
<evidence type="ECO:0000256" key="2">
    <source>
        <dbReference type="ARBA" id="ARBA00008837"/>
    </source>
</evidence>
<gene>
    <name evidence="4" type="ORF">PHYBLDRAFT_167548</name>
</gene>
<dbReference type="InParanoid" id="A0A162UCM0"/>
<dbReference type="RefSeq" id="XP_018292163.1">
    <property type="nucleotide sequence ID" value="XM_018435668.1"/>
</dbReference>
<keyword evidence="5" id="KW-1185">Reference proteome</keyword>
<accession>A0A162UCM0</accession>
<dbReference type="GeneID" id="28996574"/>
<evidence type="ECO:0000256" key="3">
    <source>
        <dbReference type="SAM" id="Phobius"/>
    </source>
</evidence>
<keyword evidence="3" id="KW-0812">Transmembrane</keyword>
<keyword evidence="3" id="KW-1133">Transmembrane helix</keyword>
<dbReference type="Pfam" id="PF09807">
    <property type="entry name" value="ELP6"/>
    <property type="match status" value="1"/>
</dbReference>
<evidence type="ECO:0000313" key="5">
    <source>
        <dbReference type="Proteomes" id="UP000077315"/>
    </source>
</evidence>
<comment type="similarity">
    <text evidence="2">Belongs to the ELP6 family.</text>
</comment>
<organism evidence="4 5">
    <name type="scientific">Phycomyces blakesleeanus (strain ATCC 8743b / DSM 1359 / FGSC 10004 / NBRC 33097 / NRRL 1555)</name>
    <dbReference type="NCBI Taxonomy" id="763407"/>
    <lineage>
        <taxon>Eukaryota</taxon>
        <taxon>Fungi</taxon>
        <taxon>Fungi incertae sedis</taxon>
        <taxon>Mucoromycota</taxon>
        <taxon>Mucoromycotina</taxon>
        <taxon>Mucoromycetes</taxon>
        <taxon>Mucorales</taxon>
        <taxon>Phycomycetaceae</taxon>
        <taxon>Phycomyces</taxon>
    </lineage>
</organism>
<dbReference type="GO" id="GO:0002098">
    <property type="term" value="P:tRNA wobble uridine modification"/>
    <property type="evidence" value="ECO:0007669"/>
    <property type="project" value="InterPro"/>
</dbReference>
<dbReference type="CDD" id="cd19495">
    <property type="entry name" value="Elp6"/>
    <property type="match status" value="1"/>
</dbReference>
<dbReference type="STRING" id="763407.A0A162UCM0"/>
<dbReference type="OrthoDB" id="9995306at2759"/>
<dbReference type="PANTHER" id="PTHR16184:SF6">
    <property type="entry name" value="ELONGATOR COMPLEX PROTEIN 6"/>
    <property type="match status" value="1"/>
</dbReference>
<dbReference type="InterPro" id="IPR018627">
    <property type="entry name" value="ELP6"/>
</dbReference>
<dbReference type="EMBL" id="KV440979">
    <property type="protein sequence ID" value="OAD74123.1"/>
    <property type="molecule type" value="Genomic_DNA"/>
</dbReference>
<dbReference type="InterPro" id="IPR027417">
    <property type="entry name" value="P-loop_NTPase"/>
</dbReference>
<comment type="pathway">
    <text evidence="1">tRNA modification; 5-methoxycarbonylmethyl-2-thiouridine-tRNA biosynthesis.</text>
</comment>
<dbReference type="UniPathway" id="UPA00988"/>
<reference evidence="5" key="1">
    <citation type="submission" date="2015-06" db="EMBL/GenBank/DDBJ databases">
        <title>Expansion of signal transduction pathways in fungi by whole-genome duplication.</title>
        <authorList>
            <consortium name="DOE Joint Genome Institute"/>
            <person name="Corrochano L.M."/>
            <person name="Kuo A."/>
            <person name="Marcet-Houben M."/>
            <person name="Polaino S."/>
            <person name="Salamov A."/>
            <person name="Villalobos J.M."/>
            <person name="Alvarez M.I."/>
            <person name="Avalos J."/>
            <person name="Benito E.P."/>
            <person name="Benoit I."/>
            <person name="Burger G."/>
            <person name="Camino L.P."/>
            <person name="Canovas D."/>
            <person name="Cerda-Olmedo E."/>
            <person name="Cheng J.-F."/>
            <person name="Dominguez A."/>
            <person name="Elias M."/>
            <person name="Eslava A.P."/>
            <person name="Glaser F."/>
            <person name="Grimwood J."/>
            <person name="Gutierrez G."/>
            <person name="Heitman J."/>
            <person name="Henrissat B."/>
            <person name="Iturriaga E.A."/>
            <person name="Lang B.F."/>
            <person name="Lavin J.L."/>
            <person name="Lee S."/>
            <person name="Li W."/>
            <person name="Lindquist E."/>
            <person name="Lopez-Garcia S."/>
            <person name="Luque E.M."/>
            <person name="Marcos A.T."/>
            <person name="Martin J."/>
            <person name="McCluskey K."/>
            <person name="Medina H.R."/>
            <person name="Miralles-Duran A."/>
            <person name="Miyazaki A."/>
            <person name="Munoz-Torres E."/>
            <person name="Oguiza J.A."/>
            <person name="Ohm R."/>
            <person name="Olmedo M."/>
            <person name="Orejas M."/>
            <person name="Ortiz-Castellanos L."/>
            <person name="Pisabarro A.G."/>
            <person name="Rodriguez-Romero J."/>
            <person name="Ruiz-Herrera J."/>
            <person name="Ruiz-Vazquez R."/>
            <person name="Sanz C."/>
            <person name="Schackwitz W."/>
            <person name="Schmutz J."/>
            <person name="Shahriari M."/>
            <person name="Shelest E."/>
            <person name="Silva-Franco F."/>
            <person name="Soanes D."/>
            <person name="Syed K."/>
            <person name="Tagua V.G."/>
            <person name="Talbot N.J."/>
            <person name="Thon M."/>
            <person name="De vries R.P."/>
            <person name="Wiebenga A."/>
            <person name="Yadav J.S."/>
            <person name="Braun E.L."/>
            <person name="Baker S."/>
            <person name="Garre V."/>
            <person name="Horwitz B."/>
            <person name="Torres-Martinez S."/>
            <person name="Idnurm A."/>
            <person name="Herrera-Estrella A."/>
            <person name="Gabaldon T."/>
            <person name="Grigoriev I.V."/>
        </authorList>
    </citation>
    <scope>NUCLEOTIDE SEQUENCE [LARGE SCALE GENOMIC DNA]</scope>
    <source>
        <strain evidence="5">NRRL 1555(-)</strain>
    </source>
</reference>
<feature type="transmembrane region" description="Helical" evidence="3">
    <location>
        <begin position="41"/>
        <end position="62"/>
    </location>
</feature>
<sequence length="308" mass="34002">MRGIISNVKRRISEFREIACHIYCCSLLTEFEHKSGNFRQFVNFIPVALVTVVLFDMGYATLDAALALPNNLPPERIHIVITDTLKSDANFLIHHFVGNQLKADRSVILGINLQTYKQSGQFSFLDGLTHLNPYSHTTPYPPAKTPSTPTGTLDGSLGSKDVLRSFYQIIKDHLQSKKNPLLVLDDVSVLLQSGLGLREVCQFVNKLKSLVESMDGTLVTVCHADEQGTEDIEQDAFVKTILASAELVLQVQALGSGLARDVHGQLSILHGSKCMPNTTLNYLGQSLHYKILDNNVHFFAKGISQGVL</sequence>
<dbReference type="GO" id="GO:0033588">
    <property type="term" value="C:elongator holoenzyme complex"/>
    <property type="evidence" value="ECO:0007669"/>
    <property type="project" value="InterPro"/>
</dbReference>
<keyword evidence="3" id="KW-0472">Membrane</keyword>
<evidence type="ECO:0008006" key="6">
    <source>
        <dbReference type="Google" id="ProtNLM"/>
    </source>
</evidence>
<dbReference type="PANTHER" id="PTHR16184">
    <property type="entry name" value="ELONGATOR COMPLEX PROTEIN 6"/>
    <property type="match status" value="1"/>
</dbReference>
<evidence type="ECO:0000256" key="1">
    <source>
        <dbReference type="ARBA" id="ARBA00005043"/>
    </source>
</evidence>